<evidence type="ECO:0000313" key="1">
    <source>
        <dbReference type="EMBL" id="HGV97317.1"/>
    </source>
</evidence>
<protein>
    <submittedName>
        <fullName evidence="1">Uncharacterized protein</fullName>
    </submittedName>
</protein>
<sequence>MKDYVFVLLIVMAALYAQSSEKIKINDLHPADIKQSEPDNPHNFPTEVKFNPEIKLQTGTPPVLPALEIEKLKQNLKPQTARKIENIKIRRAGKIKKLSYSRAEAMASYKAMLQKKLAEQELKNMINRGATDKEIEDFKMATEERILQTRYEIMKAFGRPEEIKETEEAIMKFNIYKKLKAKEEK</sequence>
<comment type="caution">
    <text evidence="1">The sequence shown here is derived from an EMBL/GenBank/DDBJ whole genome shotgun (WGS) entry which is preliminary data.</text>
</comment>
<organism evidence="1">
    <name type="scientific">candidate division WOR-3 bacterium</name>
    <dbReference type="NCBI Taxonomy" id="2052148"/>
    <lineage>
        <taxon>Bacteria</taxon>
        <taxon>Bacteria division WOR-3</taxon>
    </lineage>
</organism>
<reference evidence="1" key="1">
    <citation type="journal article" date="2020" name="mSystems">
        <title>Genome- and Community-Level Interaction Insights into Carbon Utilization and Element Cycling Functions of Hydrothermarchaeota in Hydrothermal Sediment.</title>
        <authorList>
            <person name="Zhou Z."/>
            <person name="Liu Y."/>
            <person name="Xu W."/>
            <person name="Pan J."/>
            <person name="Luo Z.H."/>
            <person name="Li M."/>
        </authorList>
    </citation>
    <scope>NUCLEOTIDE SEQUENCE [LARGE SCALE GENOMIC DNA]</scope>
    <source>
        <strain evidence="1">SpSt-774</strain>
    </source>
</reference>
<name>A0A7C4XKF2_UNCW3</name>
<proteinExistence type="predicted"/>
<accession>A0A7C4XKF2</accession>
<dbReference type="EMBL" id="DTGZ01000062">
    <property type="protein sequence ID" value="HGV97317.1"/>
    <property type="molecule type" value="Genomic_DNA"/>
</dbReference>
<dbReference type="AlphaFoldDB" id="A0A7C4XKF2"/>
<gene>
    <name evidence="1" type="ORF">ENV60_03355</name>
</gene>